<dbReference type="EMBL" id="CAUYUJ010002754">
    <property type="protein sequence ID" value="CAK0802234.1"/>
    <property type="molecule type" value="Genomic_DNA"/>
</dbReference>
<evidence type="ECO:0000313" key="2">
    <source>
        <dbReference type="Proteomes" id="UP001189429"/>
    </source>
</evidence>
<comment type="caution">
    <text evidence="1">The sequence shown here is derived from an EMBL/GenBank/DDBJ whole genome shotgun (WGS) entry which is preliminary data.</text>
</comment>
<name>A0ABN9QF72_9DINO</name>
<gene>
    <name evidence="1" type="ORF">PCOR1329_LOCUS9805</name>
</gene>
<proteinExistence type="predicted"/>
<sequence>AAARRAARARAGTNIMTMLREAMSAYDYDSCDEELRNRQRQCKRVVVQVLGTGEYKDAQGYDGIL</sequence>
<reference evidence="1" key="1">
    <citation type="submission" date="2023-10" db="EMBL/GenBank/DDBJ databases">
        <authorList>
            <person name="Chen Y."/>
            <person name="Shah S."/>
            <person name="Dougan E. K."/>
            <person name="Thang M."/>
            <person name="Chan C."/>
        </authorList>
    </citation>
    <scope>NUCLEOTIDE SEQUENCE [LARGE SCALE GENOMIC DNA]</scope>
</reference>
<evidence type="ECO:0000313" key="1">
    <source>
        <dbReference type="EMBL" id="CAK0802234.1"/>
    </source>
</evidence>
<dbReference type="Proteomes" id="UP001189429">
    <property type="component" value="Unassembled WGS sequence"/>
</dbReference>
<feature type="non-terminal residue" evidence="1">
    <location>
        <position position="65"/>
    </location>
</feature>
<protein>
    <submittedName>
        <fullName evidence="1">Uncharacterized protein</fullName>
    </submittedName>
</protein>
<feature type="non-terminal residue" evidence="1">
    <location>
        <position position="1"/>
    </location>
</feature>
<keyword evidence="2" id="KW-1185">Reference proteome</keyword>
<accession>A0ABN9QF72</accession>
<organism evidence="1 2">
    <name type="scientific">Prorocentrum cordatum</name>
    <dbReference type="NCBI Taxonomy" id="2364126"/>
    <lineage>
        <taxon>Eukaryota</taxon>
        <taxon>Sar</taxon>
        <taxon>Alveolata</taxon>
        <taxon>Dinophyceae</taxon>
        <taxon>Prorocentrales</taxon>
        <taxon>Prorocentraceae</taxon>
        <taxon>Prorocentrum</taxon>
    </lineage>
</organism>